<dbReference type="InterPro" id="IPR023214">
    <property type="entry name" value="HAD_sf"/>
</dbReference>
<dbReference type="Gene3D" id="3.40.50.1000">
    <property type="entry name" value="HAD superfamily/HAD-like"/>
    <property type="match status" value="1"/>
</dbReference>
<dbReference type="PANTHER" id="PTHR43481">
    <property type="entry name" value="FRUCTOSE-1-PHOSPHATE PHOSPHATASE"/>
    <property type="match status" value="1"/>
</dbReference>
<dbReference type="PANTHER" id="PTHR43481:SF4">
    <property type="entry name" value="GLYCEROL-1-PHOSPHATE PHOSPHOHYDROLASE 1-RELATED"/>
    <property type="match status" value="1"/>
</dbReference>
<dbReference type="GO" id="GO:0050308">
    <property type="term" value="F:sugar-phosphatase activity"/>
    <property type="evidence" value="ECO:0007669"/>
    <property type="project" value="TreeGrafter"/>
</dbReference>
<dbReference type="Gene3D" id="1.10.150.240">
    <property type="entry name" value="Putative phosphatase, domain 2"/>
    <property type="match status" value="1"/>
</dbReference>
<proteinExistence type="predicted"/>
<sequence>MSLVDVYRACGLNSEPSAILWDLDGTITDTESQWVANTKKIIEARGGSWLKSDEEALHGSSTEDHAEHMEFVLRRDGGDVADGMVLFEEVAVLMAEQVYSDPDLMPGAIELLDAFADAGMPQALVTATPMNLAGPAIESLPRDYFSARVTGDQVQRGKPDPEPYATAISRLGVNPAECLAFEDSIPGETSARGAGARVVNVLKLELAALAGLL</sequence>
<accession>A0A3Q9G5W5</accession>
<dbReference type="NCBIfam" id="TIGR01509">
    <property type="entry name" value="HAD-SF-IA-v3"/>
    <property type="match status" value="1"/>
</dbReference>
<organism evidence="1 2">
    <name type="scientific">Flaviflexus ciconiae</name>
    <dbReference type="NCBI Taxonomy" id="2496867"/>
    <lineage>
        <taxon>Bacteria</taxon>
        <taxon>Bacillati</taxon>
        <taxon>Actinomycetota</taxon>
        <taxon>Actinomycetes</taxon>
        <taxon>Actinomycetales</taxon>
        <taxon>Actinomycetaceae</taxon>
        <taxon>Flaviflexus</taxon>
    </lineage>
</organism>
<dbReference type="SUPFAM" id="SSF56784">
    <property type="entry name" value="HAD-like"/>
    <property type="match status" value="1"/>
</dbReference>
<dbReference type="InterPro" id="IPR023198">
    <property type="entry name" value="PGP-like_dom2"/>
</dbReference>
<dbReference type="SFLD" id="SFLDS00003">
    <property type="entry name" value="Haloacid_Dehalogenase"/>
    <property type="match status" value="1"/>
</dbReference>
<dbReference type="Proteomes" id="UP000280344">
    <property type="component" value="Chromosome"/>
</dbReference>
<gene>
    <name evidence="1" type="ORF">EJ997_00680</name>
</gene>
<dbReference type="InterPro" id="IPR036412">
    <property type="entry name" value="HAD-like_sf"/>
</dbReference>
<dbReference type="InterPro" id="IPR051806">
    <property type="entry name" value="HAD-like_SPP"/>
</dbReference>
<dbReference type="RefSeq" id="WP_126702865.1">
    <property type="nucleotide sequence ID" value="NZ_CP034593.1"/>
</dbReference>
<dbReference type="OrthoDB" id="9797743at2"/>
<dbReference type="AlphaFoldDB" id="A0A3Q9G5W5"/>
<protein>
    <submittedName>
        <fullName evidence="1">HAD family hydrolase</fullName>
    </submittedName>
</protein>
<evidence type="ECO:0000313" key="2">
    <source>
        <dbReference type="Proteomes" id="UP000280344"/>
    </source>
</evidence>
<reference evidence="1 2" key="1">
    <citation type="submission" date="2018-12" db="EMBL/GenBank/DDBJ databases">
        <title>Complete genome sequence of Flaviflexus sp. H23T48.</title>
        <authorList>
            <person name="Bae J.-W."/>
            <person name="Lee J.-Y."/>
        </authorList>
    </citation>
    <scope>NUCLEOTIDE SEQUENCE [LARGE SCALE GENOMIC DNA]</scope>
    <source>
        <strain evidence="1 2">H23T48</strain>
    </source>
</reference>
<dbReference type="KEGG" id="flh:EJ997_00680"/>
<keyword evidence="2" id="KW-1185">Reference proteome</keyword>
<keyword evidence="1" id="KW-0378">Hydrolase</keyword>
<dbReference type="SFLD" id="SFLDG01129">
    <property type="entry name" value="C1.5:_HAD__Beta-PGM__Phosphata"/>
    <property type="match status" value="1"/>
</dbReference>
<dbReference type="InterPro" id="IPR006439">
    <property type="entry name" value="HAD-SF_hydro_IA"/>
</dbReference>
<dbReference type="Pfam" id="PF00702">
    <property type="entry name" value="Hydrolase"/>
    <property type="match status" value="1"/>
</dbReference>
<dbReference type="CDD" id="cd07505">
    <property type="entry name" value="HAD_BPGM-like"/>
    <property type="match status" value="1"/>
</dbReference>
<dbReference type="EMBL" id="CP034593">
    <property type="protein sequence ID" value="AZQ76056.1"/>
    <property type="molecule type" value="Genomic_DNA"/>
</dbReference>
<evidence type="ECO:0000313" key="1">
    <source>
        <dbReference type="EMBL" id="AZQ76056.1"/>
    </source>
</evidence>
<name>A0A3Q9G5W5_9ACTO</name>